<evidence type="ECO:0000313" key="3">
    <source>
        <dbReference type="Proteomes" id="UP001229421"/>
    </source>
</evidence>
<keyword evidence="3" id="KW-1185">Reference proteome</keyword>
<name>A0AAD8PAI1_TARER</name>
<gene>
    <name evidence="2" type="ORF">QVD17_04124</name>
</gene>
<keyword evidence="1" id="KW-0472">Membrane</keyword>
<evidence type="ECO:0000256" key="1">
    <source>
        <dbReference type="SAM" id="Phobius"/>
    </source>
</evidence>
<proteinExistence type="predicted"/>
<dbReference type="EMBL" id="JAUHHV010000001">
    <property type="protein sequence ID" value="KAK1438317.1"/>
    <property type="molecule type" value="Genomic_DNA"/>
</dbReference>
<feature type="transmembrane region" description="Helical" evidence="1">
    <location>
        <begin position="21"/>
        <end position="39"/>
    </location>
</feature>
<keyword evidence="1" id="KW-1133">Transmembrane helix</keyword>
<evidence type="ECO:0000313" key="2">
    <source>
        <dbReference type="EMBL" id="KAK1438317.1"/>
    </source>
</evidence>
<protein>
    <submittedName>
        <fullName evidence="2">Uncharacterized protein</fullName>
    </submittedName>
</protein>
<reference evidence="2" key="1">
    <citation type="journal article" date="2023" name="bioRxiv">
        <title>Improved chromosome-level genome assembly for marigold (Tagetes erecta).</title>
        <authorList>
            <person name="Jiang F."/>
            <person name="Yuan L."/>
            <person name="Wang S."/>
            <person name="Wang H."/>
            <person name="Xu D."/>
            <person name="Wang A."/>
            <person name="Fan W."/>
        </authorList>
    </citation>
    <scope>NUCLEOTIDE SEQUENCE</scope>
    <source>
        <strain evidence="2">WSJ</strain>
        <tissue evidence="2">Leaf</tissue>
    </source>
</reference>
<comment type="caution">
    <text evidence="2">The sequence shown here is derived from an EMBL/GenBank/DDBJ whole genome shotgun (WGS) entry which is preliminary data.</text>
</comment>
<sequence length="128" mass="15224">MYNKRCHQRHKKFKKAIGELYISYILYFSKIIPHYYYYLLQHTFTIFNFTLKFNPFSSLSHIHSLNPELVPAITTIWILIILSGNIFYSISSASRQDLSTSIHFLIFSERNKFHGWCLISDQVICGFF</sequence>
<accession>A0AAD8PAI1</accession>
<organism evidence="2 3">
    <name type="scientific">Tagetes erecta</name>
    <name type="common">African marigold</name>
    <dbReference type="NCBI Taxonomy" id="13708"/>
    <lineage>
        <taxon>Eukaryota</taxon>
        <taxon>Viridiplantae</taxon>
        <taxon>Streptophyta</taxon>
        <taxon>Embryophyta</taxon>
        <taxon>Tracheophyta</taxon>
        <taxon>Spermatophyta</taxon>
        <taxon>Magnoliopsida</taxon>
        <taxon>eudicotyledons</taxon>
        <taxon>Gunneridae</taxon>
        <taxon>Pentapetalae</taxon>
        <taxon>asterids</taxon>
        <taxon>campanulids</taxon>
        <taxon>Asterales</taxon>
        <taxon>Asteraceae</taxon>
        <taxon>Asteroideae</taxon>
        <taxon>Heliantheae alliance</taxon>
        <taxon>Tageteae</taxon>
        <taxon>Tagetes</taxon>
    </lineage>
</organism>
<keyword evidence="1" id="KW-0812">Transmembrane</keyword>
<feature type="transmembrane region" description="Helical" evidence="1">
    <location>
        <begin position="69"/>
        <end position="88"/>
    </location>
</feature>
<dbReference type="Proteomes" id="UP001229421">
    <property type="component" value="Unassembled WGS sequence"/>
</dbReference>
<dbReference type="AlphaFoldDB" id="A0AAD8PAI1"/>